<comment type="caution">
    <text evidence="2">The sequence shown here is derived from an EMBL/GenBank/DDBJ whole genome shotgun (WGS) entry which is preliminary data.</text>
</comment>
<gene>
    <name evidence="2" type="ORF">H5993_06225</name>
</gene>
<dbReference type="Gene3D" id="3.40.50.720">
    <property type="entry name" value="NAD(P)-binding Rossmann-like Domain"/>
    <property type="match status" value="1"/>
</dbReference>
<evidence type="ECO:0000259" key="1">
    <source>
        <dbReference type="Pfam" id="PF13460"/>
    </source>
</evidence>
<protein>
    <submittedName>
        <fullName evidence="2">NAD(P)H-binding protein</fullName>
    </submittedName>
</protein>
<proteinExistence type="predicted"/>
<evidence type="ECO:0000313" key="3">
    <source>
        <dbReference type="Proteomes" id="UP000776629"/>
    </source>
</evidence>
<sequence>MLIIKSTGQTSKLVLKKVLQAGHQVIAYVRSPGKLNNQLNLPIIKGNLWNQSKLINWMKQSIQSL</sequence>
<organism evidence="2 3">
    <name type="scientific">Limosilactobacillus alvi</name>
    <dbReference type="NCBI Taxonomy" id="990412"/>
    <lineage>
        <taxon>Bacteria</taxon>
        <taxon>Bacillati</taxon>
        <taxon>Bacillota</taxon>
        <taxon>Bacilli</taxon>
        <taxon>Lactobacillales</taxon>
        <taxon>Lactobacillaceae</taxon>
        <taxon>Limosilactobacillus</taxon>
    </lineage>
</organism>
<evidence type="ECO:0000313" key="2">
    <source>
        <dbReference type="EMBL" id="MBM6754351.1"/>
    </source>
</evidence>
<keyword evidence="3" id="KW-1185">Reference proteome</keyword>
<dbReference type="EMBL" id="JACJJQ010000026">
    <property type="protein sequence ID" value="MBM6754351.1"/>
    <property type="molecule type" value="Genomic_DNA"/>
</dbReference>
<accession>A0ABS2EPU0</accession>
<reference evidence="2 3" key="1">
    <citation type="journal article" date="2021" name="Sci. Rep.">
        <title>The distribution of antibiotic resistance genes in chicken gut microbiota commensals.</title>
        <authorList>
            <person name="Juricova H."/>
            <person name="Matiasovicova J."/>
            <person name="Kubasova T."/>
            <person name="Cejkova D."/>
            <person name="Rychlik I."/>
        </authorList>
    </citation>
    <scope>NUCLEOTIDE SEQUENCE [LARGE SCALE GENOMIC DNA]</scope>
    <source>
        <strain evidence="2 3">An810</strain>
    </source>
</reference>
<name>A0ABS2EPU0_9LACO</name>
<dbReference type="SUPFAM" id="SSF51735">
    <property type="entry name" value="NAD(P)-binding Rossmann-fold domains"/>
    <property type="match status" value="1"/>
</dbReference>
<feature type="domain" description="NAD(P)-binding" evidence="1">
    <location>
        <begin position="7"/>
        <end position="59"/>
    </location>
</feature>
<dbReference type="InterPro" id="IPR036291">
    <property type="entry name" value="NAD(P)-bd_dom_sf"/>
</dbReference>
<dbReference type="Pfam" id="PF13460">
    <property type="entry name" value="NAD_binding_10"/>
    <property type="match status" value="1"/>
</dbReference>
<dbReference type="InterPro" id="IPR016040">
    <property type="entry name" value="NAD(P)-bd_dom"/>
</dbReference>
<dbReference type="Proteomes" id="UP000776629">
    <property type="component" value="Unassembled WGS sequence"/>
</dbReference>